<gene>
    <name evidence="2" type="ORF">K227x_16470</name>
</gene>
<dbReference type="SUPFAM" id="SSF54523">
    <property type="entry name" value="Pili subunits"/>
    <property type="match status" value="1"/>
</dbReference>
<dbReference type="InterPro" id="IPR045584">
    <property type="entry name" value="Pilin-like"/>
</dbReference>
<protein>
    <recommendedName>
        <fullName evidence="4">General secretion pathway GspH domain-containing protein</fullName>
    </recommendedName>
</protein>
<keyword evidence="1" id="KW-1133">Transmembrane helix</keyword>
<dbReference type="InterPro" id="IPR012902">
    <property type="entry name" value="N_methyl_site"/>
</dbReference>
<accession>A0A517N7Z4</accession>
<dbReference type="Proteomes" id="UP000318538">
    <property type="component" value="Chromosome"/>
</dbReference>
<evidence type="ECO:0000313" key="3">
    <source>
        <dbReference type="Proteomes" id="UP000318538"/>
    </source>
</evidence>
<dbReference type="Gene3D" id="3.30.700.10">
    <property type="entry name" value="Glycoprotein, Type 4 Pilin"/>
    <property type="match status" value="1"/>
</dbReference>
<dbReference type="AlphaFoldDB" id="A0A517N7Z4"/>
<name>A0A517N7Z4_9BACT</name>
<proteinExistence type="predicted"/>
<evidence type="ECO:0008006" key="4">
    <source>
        <dbReference type="Google" id="ProtNLM"/>
    </source>
</evidence>
<organism evidence="2 3">
    <name type="scientific">Rubripirellula lacrimiformis</name>
    <dbReference type="NCBI Taxonomy" id="1930273"/>
    <lineage>
        <taxon>Bacteria</taxon>
        <taxon>Pseudomonadati</taxon>
        <taxon>Planctomycetota</taxon>
        <taxon>Planctomycetia</taxon>
        <taxon>Pirellulales</taxon>
        <taxon>Pirellulaceae</taxon>
        <taxon>Rubripirellula</taxon>
    </lineage>
</organism>
<evidence type="ECO:0000313" key="2">
    <source>
        <dbReference type="EMBL" id="QDT03265.1"/>
    </source>
</evidence>
<keyword evidence="3" id="KW-1185">Reference proteome</keyword>
<keyword evidence="1" id="KW-0472">Membrane</keyword>
<reference evidence="2 3" key="1">
    <citation type="submission" date="2019-02" db="EMBL/GenBank/DDBJ databases">
        <title>Deep-cultivation of Planctomycetes and their phenomic and genomic characterization uncovers novel biology.</title>
        <authorList>
            <person name="Wiegand S."/>
            <person name="Jogler M."/>
            <person name="Boedeker C."/>
            <person name="Pinto D."/>
            <person name="Vollmers J."/>
            <person name="Rivas-Marin E."/>
            <person name="Kohn T."/>
            <person name="Peeters S.H."/>
            <person name="Heuer A."/>
            <person name="Rast P."/>
            <person name="Oberbeckmann S."/>
            <person name="Bunk B."/>
            <person name="Jeske O."/>
            <person name="Meyerdierks A."/>
            <person name="Storesund J.E."/>
            <person name="Kallscheuer N."/>
            <person name="Luecker S."/>
            <person name="Lage O.M."/>
            <person name="Pohl T."/>
            <person name="Merkel B.J."/>
            <person name="Hornburger P."/>
            <person name="Mueller R.-W."/>
            <person name="Bruemmer F."/>
            <person name="Labrenz M."/>
            <person name="Spormann A.M."/>
            <person name="Op den Camp H."/>
            <person name="Overmann J."/>
            <person name="Amann R."/>
            <person name="Jetten M.S.M."/>
            <person name="Mascher T."/>
            <person name="Medema M.H."/>
            <person name="Devos D.P."/>
            <person name="Kaster A.-K."/>
            <person name="Ovreas L."/>
            <person name="Rohde M."/>
            <person name="Galperin M.Y."/>
            <person name="Jogler C."/>
        </authorList>
    </citation>
    <scope>NUCLEOTIDE SEQUENCE [LARGE SCALE GENOMIC DNA]</scope>
    <source>
        <strain evidence="2 3">K22_7</strain>
    </source>
</reference>
<dbReference type="NCBIfam" id="TIGR02532">
    <property type="entry name" value="IV_pilin_GFxxxE"/>
    <property type="match status" value="1"/>
</dbReference>
<keyword evidence="1" id="KW-0812">Transmembrane</keyword>
<dbReference type="KEGG" id="rlc:K227x_16470"/>
<evidence type="ECO:0000256" key="1">
    <source>
        <dbReference type="SAM" id="Phobius"/>
    </source>
</evidence>
<sequence length="238" mass="25339">MDKPTRTTTSLSKAPDSTVQLFVGPSCTRASDRCQRCGFSRSAFTLLELLLTLAVLAAIASVVIPQVGLMMGDRQLVRAAEQLRIEMTRQRVDAMRQGRVMMIEAMIDGGTFRLKPYFSSSDAVEAMDQTGSQSALLNGADQGNVAVIQDSSESEETVDLPEGVTFTSVGVVSAARAFQIEQLTLADQGEGWSRPILFYPDGSTSTASVVLSADGIGRIVVKVRGITGDATVSEVLAP</sequence>
<feature type="transmembrane region" description="Helical" evidence="1">
    <location>
        <begin position="49"/>
        <end position="69"/>
    </location>
</feature>
<dbReference type="EMBL" id="CP036525">
    <property type="protein sequence ID" value="QDT03265.1"/>
    <property type="molecule type" value="Genomic_DNA"/>
</dbReference>